<feature type="domain" description="Uncharacterized protein TP-0789" evidence="2">
    <location>
        <begin position="77"/>
        <end position="263"/>
    </location>
</feature>
<proteinExistence type="predicted"/>
<sequence length="263" mass="30281">MTRRRITILASLTCLLLLGQVNAQGKTGIGGTAFEIMDRVFQQLQYAEGHQKLQLTITTREGKSVVYKASLYQKQNASFFVFDSMTRGTELKLLYNDQGQNIYAYLTHDKRMFHKKYLDRFENVLGSGFAYIDIANASFIDNYQQKIKGSEKNEEGEFTIIENLPLDKGHYGKLLVLVDPKKDNRVRRIDYYDSAMVLMKTLTLTYGSLSVREEKNLTKQIEFPIRWDMADVSRGTVSTLEFFSVDKTARLDASLFKKENIEK</sequence>
<evidence type="ECO:0000259" key="2">
    <source>
        <dbReference type="Pfam" id="PF17131"/>
    </source>
</evidence>
<dbReference type="Proteomes" id="UP000006048">
    <property type="component" value="Chromosome"/>
</dbReference>
<keyword evidence="1" id="KW-0732">Signal</keyword>
<dbReference type="KEGG" id="tpx:Turpa_3834"/>
<organism evidence="3 4">
    <name type="scientific">Turneriella parva (strain ATCC BAA-1111 / DSM 21527 / NCTC 11395 / H)</name>
    <name type="common">Leptospira parva</name>
    <dbReference type="NCBI Taxonomy" id="869212"/>
    <lineage>
        <taxon>Bacteria</taxon>
        <taxon>Pseudomonadati</taxon>
        <taxon>Spirochaetota</taxon>
        <taxon>Spirochaetia</taxon>
        <taxon>Leptospirales</taxon>
        <taxon>Leptospiraceae</taxon>
        <taxon>Turneriella</taxon>
    </lineage>
</organism>
<dbReference type="OrthoDB" id="339264at2"/>
<dbReference type="RefSeq" id="WP_014804945.1">
    <property type="nucleotide sequence ID" value="NC_018020.1"/>
</dbReference>
<dbReference type="HOGENOM" id="CLU_1068728_0_0_12"/>
<feature type="signal peptide" evidence="1">
    <location>
        <begin position="1"/>
        <end position="23"/>
    </location>
</feature>
<evidence type="ECO:0000313" key="3">
    <source>
        <dbReference type="EMBL" id="AFM14468.1"/>
    </source>
</evidence>
<dbReference type="Pfam" id="PF17131">
    <property type="entry name" value="LolA_like"/>
    <property type="match status" value="1"/>
</dbReference>
<dbReference type="AlphaFoldDB" id="I4BB11"/>
<name>I4BB11_TURPD</name>
<dbReference type="Gene3D" id="2.50.20.10">
    <property type="entry name" value="Lipoprotein localisation LolA/LolB/LppX"/>
    <property type="match status" value="1"/>
</dbReference>
<protein>
    <recommendedName>
        <fullName evidence="2">Uncharacterized protein TP-0789 domain-containing protein</fullName>
    </recommendedName>
</protein>
<dbReference type="STRING" id="869212.Turpa_3834"/>
<dbReference type="InterPro" id="IPR033399">
    <property type="entry name" value="TP_0789-like"/>
</dbReference>
<feature type="chain" id="PRO_5003686893" description="Uncharacterized protein TP-0789 domain-containing protein" evidence="1">
    <location>
        <begin position="24"/>
        <end position="263"/>
    </location>
</feature>
<accession>I4BB11</accession>
<dbReference type="CDD" id="cd16329">
    <property type="entry name" value="LolA_like"/>
    <property type="match status" value="1"/>
</dbReference>
<gene>
    <name evidence="3" type="ordered locus">Turpa_3834</name>
</gene>
<reference evidence="3 4" key="1">
    <citation type="submission" date="2012-06" db="EMBL/GenBank/DDBJ databases">
        <title>The complete chromosome of genome of Turneriella parva DSM 21527.</title>
        <authorList>
            <consortium name="US DOE Joint Genome Institute (JGI-PGF)"/>
            <person name="Lucas S."/>
            <person name="Han J."/>
            <person name="Lapidus A."/>
            <person name="Bruce D."/>
            <person name="Goodwin L."/>
            <person name="Pitluck S."/>
            <person name="Peters L."/>
            <person name="Kyrpides N."/>
            <person name="Mavromatis K."/>
            <person name="Ivanova N."/>
            <person name="Mikhailova N."/>
            <person name="Chertkov O."/>
            <person name="Detter J.C."/>
            <person name="Tapia R."/>
            <person name="Han C."/>
            <person name="Land M."/>
            <person name="Hauser L."/>
            <person name="Markowitz V."/>
            <person name="Cheng J.-F."/>
            <person name="Hugenholtz P."/>
            <person name="Woyke T."/>
            <person name="Wu D."/>
            <person name="Gronow S."/>
            <person name="Wellnitz S."/>
            <person name="Brambilla E."/>
            <person name="Klenk H.-P."/>
            <person name="Eisen J.A."/>
        </authorList>
    </citation>
    <scope>NUCLEOTIDE SEQUENCE [LARGE SCALE GENOMIC DNA]</scope>
    <source>
        <strain evidence="4">ATCC BAA-1111 / DSM 21527 / NCTC 11395 / H</strain>
    </source>
</reference>
<dbReference type="EMBL" id="CP002959">
    <property type="protein sequence ID" value="AFM14468.1"/>
    <property type="molecule type" value="Genomic_DNA"/>
</dbReference>
<keyword evidence="4" id="KW-1185">Reference proteome</keyword>
<evidence type="ECO:0000313" key="4">
    <source>
        <dbReference type="Proteomes" id="UP000006048"/>
    </source>
</evidence>
<evidence type="ECO:0000256" key="1">
    <source>
        <dbReference type="SAM" id="SignalP"/>
    </source>
</evidence>
<dbReference type="PATRIC" id="fig|869212.3.peg.3863"/>